<comment type="caution">
    <text evidence="3">The sequence shown here is derived from an EMBL/GenBank/DDBJ whole genome shotgun (WGS) entry which is preliminary data.</text>
</comment>
<dbReference type="Proteomes" id="UP000564677">
    <property type="component" value="Unassembled WGS sequence"/>
</dbReference>
<sequence length="131" mass="14197">MPRTELLAPLLLILAGAAQAPQSGVVAWVTDGDTFRLDSGERIRIAGIDAPETQPGNAKCRAELARGKDATGAAIALLKGRTVEIERVGRSYNRTVARVRLDGRDVATTLVQQGAANWWPRGKPKPNWCRR</sequence>
<dbReference type="RefSeq" id="WP_167297721.1">
    <property type="nucleotide sequence ID" value="NZ_JAASQV010000001.1"/>
</dbReference>
<evidence type="ECO:0000313" key="4">
    <source>
        <dbReference type="Proteomes" id="UP000564677"/>
    </source>
</evidence>
<dbReference type="Pfam" id="PF00565">
    <property type="entry name" value="SNase"/>
    <property type="match status" value="1"/>
</dbReference>
<keyword evidence="1" id="KW-0732">Signal</keyword>
<keyword evidence="3" id="KW-0378">Hydrolase</keyword>
<accession>A0A7X5UWE6</accession>
<feature type="signal peptide" evidence="1">
    <location>
        <begin position="1"/>
        <end position="20"/>
    </location>
</feature>
<evidence type="ECO:0000313" key="3">
    <source>
        <dbReference type="EMBL" id="NIJ63130.1"/>
    </source>
</evidence>
<dbReference type="SUPFAM" id="SSF50199">
    <property type="entry name" value="Staphylococcal nuclease"/>
    <property type="match status" value="1"/>
</dbReference>
<gene>
    <name evidence="3" type="ORF">FHR20_000061</name>
</gene>
<evidence type="ECO:0000259" key="2">
    <source>
        <dbReference type="PROSITE" id="PS50830"/>
    </source>
</evidence>
<dbReference type="SMART" id="SM00318">
    <property type="entry name" value="SNc"/>
    <property type="match status" value="1"/>
</dbReference>
<dbReference type="InterPro" id="IPR035437">
    <property type="entry name" value="SNase_OB-fold_sf"/>
</dbReference>
<organism evidence="3 4">
    <name type="scientific">Sphingomonas leidyi</name>
    <dbReference type="NCBI Taxonomy" id="68569"/>
    <lineage>
        <taxon>Bacteria</taxon>
        <taxon>Pseudomonadati</taxon>
        <taxon>Pseudomonadota</taxon>
        <taxon>Alphaproteobacteria</taxon>
        <taxon>Sphingomonadales</taxon>
        <taxon>Sphingomonadaceae</taxon>
        <taxon>Sphingomonas</taxon>
    </lineage>
</organism>
<dbReference type="AlphaFoldDB" id="A0A7X5UWE6"/>
<dbReference type="PROSITE" id="PS50830">
    <property type="entry name" value="TNASE_3"/>
    <property type="match status" value="1"/>
</dbReference>
<dbReference type="EMBL" id="JAASQV010000001">
    <property type="protein sequence ID" value="NIJ63130.1"/>
    <property type="molecule type" value="Genomic_DNA"/>
</dbReference>
<reference evidence="3 4" key="1">
    <citation type="submission" date="2020-03" db="EMBL/GenBank/DDBJ databases">
        <title>Genomic Encyclopedia of Type Strains, Phase IV (KMG-IV): sequencing the most valuable type-strain genomes for metagenomic binning, comparative biology and taxonomic classification.</title>
        <authorList>
            <person name="Goeker M."/>
        </authorList>
    </citation>
    <scope>NUCLEOTIDE SEQUENCE [LARGE SCALE GENOMIC DNA]</scope>
    <source>
        <strain evidence="3 4">DSM 4733</strain>
    </source>
</reference>
<feature type="domain" description="TNase-like" evidence="2">
    <location>
        <begin position="20"/>
        <end position="116"/>
    </location>
</feature>
<dbReference type="InterPro" id="IPR016071">
    <property type="entry name" value="Staphylococal_nuclease_OB-fold"/>
</dbReference>
<evidence type="ECO:0000256" key="1">
    <source>
        <dbReference type="SAM" id="SignalP"/>
    </source>
</evidence>
<keyword evidence="3" id="KW-0540">Nuclease</keyword>
<proteinExistence type="predicted"/>
<dbReference type="Gene3D" id="2.40.50.90">
    <property type="match status" value="1"/>
</dbReference>
<keyword evidence="4" id="KW-1185">Reference proteome</keyword>
<keyword evidence="3" id="KW-0255">Endonuclease</keyword>
<name>A0A7X5UWE6_9SPHN</name>
<feature type="chain" id="PRO_5030642026" evidence="1">
    <location>
        <begin position="21"/>
        <end position="131"/>
    </location>
</feature>
<dbReference type="GO" id="GO:0004519">
    <property type="term" value="F:endonuclease activity"/>
    <property type="evidence" value="ECO:0007669"/>
    <property type="project" value="UniProtKB-KW"/>
</dbReference>
<protein>
    <submittedName>
        <fullName evidence="3">Endonuclease YncB(Thermonuclease family)</fullName>
    </submittedName>
</protein>